<accession>A0A6G0TIZ1</accession>
<dbReference type="AlphaFoldDB" id="A0A6G0TIZ1"/>
<dbReference type="SMART" id="SM00597">
    <property type="entry name" value="ZnF_TTF"/>
    <property type="match status" value="1"/>
</dbReference>
<gene>
    <name evidence="2" type="ORF">AGLY_009047</name>
</gene>
<name>A0A6G0TIZ1_APHGL</name>
<dbReference type="SUPFAM" id="SSF53098">
    <property type="entry name" value="Ribonuclease H-like"/>
    <property type="match status" value="1"/>
</dbReference>
<keyword evidence="3" id="KW-1185">Reference proteome</keyword>
<evidence type="ECO:0000259" key="1">
    <source>
        <dbReference type="SMART" id="SM00597"/>
    </source>
</evidence>
<dbReference type="InterPro" id="IPR006580">
    <property type="entry name" value="Znf_TTF"/>
</dbReference>
<dbReference type="InterPro" id="IPR008906">
    <property type="entry name" value="HATC_C_dom"/>
</dbReference>
<dbReference type="EMBL" id="VYZN01000032">
    <property type="protein sequence ID" value="KAE9533698.1"/>
    <property type="molecule type" value="Genomic_DNA"/>
</dbReference>
<proteinExistence type="predicted"/>
<dbReference type="GO" id="GO:0046983">
    <property type="term" value="F:protein dimerization activity"/>
    <property type="evidence" value="ECO:0007669"/>
    <property type="project" value="InterPro"/>
</dbReference>
<sequence>MLASCSNSGTSTTDIIYIQNVTSSESYSNNTTEKDDVPIVDLISEDPAEWLRKFLIYSRSKNALFCIPCRMFGGSTKLATEGLMDWKNVIKIVKQHEVSKEHTNCQIVFLRRSNNIGRIDSDLCIQINNEIDYWKNLLKRVIAVIKKLGSRGLPFRELISEFDPFLSNHIVQHGNPGSGHTSYLSSTTCDEIITLMTTQVTNVIIKVIKSAKYFSIVIDSTPDISHIDQLAYVIRYVRDDGFPVERFMCFLPNTGHKSETLETAVLSFLTKHDIDINNCRGQSYDNAANMSGIYSGLQARIVKKNPYAYYVPCAAHSLNLVGTCVAECVKEGLSFFNTIQHLYSFFSASTRRWDILKSSLTLGKKVVKRADGTRWSARHEACDSLYQNYDGVIRSLSLLEEDDFEKATTRCKTVGLRHQLDRFETVFMTVFWNAILERFNSTKYEFDKVRTKKRKLQADETRENEVNMTRSDKLRIETYFTILDRVKSELEKRCAAYINTFDKYDFLTNLILLSPEEITHKANKLQEFYNDDLEKSFACECVHFRAYLQSINKNIDGVIELSIHLRGNNLDTVFPNVDIALRMLLCMAITSCSAERSFSTLKRVKNYLRASMEGNKLNSLSLLAIEIELVNKMDFDAIIDDFATRKSRRKAMSTRH</sequence>
<dbReference type="PANTHER" id="PTHR45749">
    <property type="match status" value="1"/>
</dbReference>
<dbReference type="InterPro" id="IPR025398">
    <property type="entry name" value="DUF4371"/>
</dbReference>
<dbReference type="PANTHER" id="PTHR45749:SF23">
    <property type="entry name" value="ZINC FINGER MYM-TYPE PROTEIN 1-LIKE"/>
    <property type="match status" value="1"/>
</dbReference>
<organism evidence="2 3">
    <name type="scientific">Aphis glycines</name>
    <name type="common">Soybean aphid</name>
    <dbReference type="NCBI Taxonomy" id="307491"/>
    <lineage>
        <taxon>Eukaryota</taxon>
        <taxon>Metazoa</taxon>
        <taxon>Ecdysozoa</taxon>
        <taxon>Arthropoda</taxon>
        <taxon>Hexapoda</taxon>
        <taxon>Insecta</taxon>
        <taxon>Pterygota</taxon>
        <taxon>Neoptera</taxon>
        <taxon>Paraneoptera</taxon>
        <taxon>Hemiptera</taxon>
        <taxon>Sternorrhyncha</taxon>
        <taxon>Aphidomorpha</taxon>
        <taxon>Aphidoidea</taxon>
        <taxon>Aphididae</taxon>
        <taxon>Aphidini</taxon>
        <taxon>Aphis</taxon>
        <taxon>Aphis</taxon>
    </lineage>
</organism>
<feature type="domain" description="TTF-type" evidence="1">
    <location>
        <begin position="42"/>
        <end position="121"/>
    </location>
</feature>
<dbReference type="Pfam" id="PF05699">
    <property type="entry name" value="Dimer_Tnp_hAT"/>
    <property type="match status" value="1"/>
</dbReference>
<evidence type="ECO:0000313" key="3">
    <source>
        <dbReference type="Proteomes" id="UP000475862"/>
    </source>
</evidence>
<reference evidence="2 3" key="1">
    <citation type="submission" date="2019-08" db="EMBL/GenBank/DDBJ databases">
        <title>The genome of the soybean aphid Biotype 1, its phylome, world population structure and adaptation to the North American continent.</title>
        <authorList>
            <person name="Giordano R."/>
            <person name="Donthu R.K."/>
            <person name="Hernandez A.G."/>
            <person name="Wright C.L."/>
            <person name="Zimin A.V."/>
        </authorList>
    </citation>
    <scope>NUCLEOTIDE SEQUENCE [LARGE SCALE GENOMIC DNA]</scope>
    <source>
        <tissue evidence="2">Whole aphids</tissue>
    </source>
</reference>
<dbReference type="Proteomes" id="UP000475862">
    <property type="component" value="Unassembled WGS sequence"/>
</dbReference>
<dbReference type="OrthoDB" id="6615959at2759"/>
<protein>
    <recommendedName>
        <fullName evidence="1">TTF-type domain-containing protein</fullName>
    </recommendedName>
</protein>
<evidence type="ECO:0000313" key="2">
    <source>
        <dbReference type="EMBL" id="KAE9533698.1"/>
    </source>
</evidence>
<comment type="caution">
    <text evidence="2">The sequence shown here is derived from an EMBL/GenBank/DDBJ whole genome shotgun (WGS) entry which is preliminary data.</text>
</comment>
<dbReference type="InterPro" id="IPR012337">
    <property type="entry name" value="RNaseH-like_sf"/>
</dbReference>
<dbReference type="Pfam" id="PF14291">
    <property type="entry name" value="DUF4371"/>
    <property type="match status" value="1"/>
</dbReference>